<dbReference type="InterPro" id="IPR029058">
    <property type="entry name" value="AB_hydrolase_fold"/>
</dbReference>
<sequence length="266" mass="28224">MALHWIDKLAVEDDGDGDAVVCVHGLGGSSNTWTPLALGVLARHRVVRLDLPGSARSPYGGMPLSIERMAEAVMAVCTRLGLTRVHLLGHSMGTIVCQHVAAAQPKLVRSMALFGPLIAPPDAARTAIRARAAKARSEGAAGMQDIAQTLTNGATSADSRQRTPAVAAFVRESLMRQDPEGYARSCEALADARAAALERIVAPTLLLTGDEDTVAPPQAVRAMAERFGAPAGPARVVVFNRCGHWTPIERPDECARELRDFLAGQR</sequence>
<organism evidence="2 3">
    <name type="scientific">Variovorax dokdonensis</name>
    <dbReference type="NCBI Taxonomy" id="344883"/>
    <lineage>
        <taxon>Bacteria</taxon>
        <taxon>Pseudomonadati</taxon>
        <taxon>Pseudomonadota</taxon>
        <taxon>Betaproteobacteria</taxon>
        <taxon>Burkholderiales</taxon>
        <taxon>Comamonadaceae</taxon>
        <taxon>Variovorax</taxon>
    </lineage>
</organism>
<dbReference type="PRINTS" id="PR00111">
    <property type="entry name" value="ABHYDROLASE"/>
</dbReference>
<dbReference type="GO" id="GO:0016787">
    <property type="term" value="F:hydrolase activity"/>
    <property type="evidence" value="ECO:0007669"/>
    <property type="project" value="UniProtKB-KW"/>
</dbReference>
<dbReference type="PANTHER" id="PTHR43798">
    <property type="entry name" value="MONOACYLGLYCEROL LIPASE"/>
    <property type="match status" value="1"/>
</dbReference>
<dbReference type="InterPro" id="IPR050266">
    <property type="entry name" value="AB_hydrolase_sf"/>
</dbReference>
<feature type="domain" description="AB hydrolase-1" evidence="1">
    <location>
        <begin position="19"/>
        <end position="251"/>
    </location>
</feature>
<protein>
    <submittedName>
        <fullName evidence="2">Alpha/beta hydrolase</fullName>
    </submittedName>
</protein>
<dbReference type="RefSeq" id="WP_286659106.1">
    <property type="nucleotide sequence ID" value="NZ_JASZYV010000001.1"/>
</dbReference>
<keyword evidence="2" id="KW-0378">Hydrolase</keyword>
<accession>A0ABT7N7W5</accession>
<gene>
    <name evidence="2" type="ORF">QTH91_06075</name>
</gene>
<comment type="caution">
    <text evidence="2">The sequence shown here is derived from an EMBL/GenBank/DDBJ whole genome shotgun (WGS) entry which is preliminary data.</text>
</comment>
<evidence type="ECO:0000313" key="3">
    <source>
        <dbReference type="Proteomes" id="UP001174908"/>
    </source>
</evidence>
<evidence type="ECO:0000313" key="2">
    <source>
        <dbReference type="EMBL" id="MDM0044041.1"/>
    </source>
</evidence>
<name>A0ABT7N7W5_9BURK</name>
<dbReference type="Pfam" id="PF00561">
    <property type="entry name" value="Abhydrolase_1"/>
    <property type="match status" value="1"/>
</dbReference>
<proteinExistence type="predicted"/>
<dbReference type="PANTHER" id="PTHR43798:SF33">
    <property type="entry name" value="HYDROLASE, PUTATIVE (AFU_ORTHOLOGUE AFUA_2G14860)-RELATED"/>
    <property type="match status" value="1"/>
</dbReference>
<evidence type="ECO:0000259" key="1">
    <source>
        <dbReference type="Pfam" id="PF00561"/>
    </source>
</evidence>
<dbReference type="InterPro" id="IPR000073">
    <property type="entry name" value="AB_hydrolase_1"/>
</dbReference>
<reference evidence="2" key="1">
    <citation type="submission" date="2023-06" db="EMBL/GenBank/DDBJ databases">
        <authorList>
            <person name="Jiang Y."/>
            <person name="Liu Q."/>
        </authorList>
    </citation>
    <scope>NUCLEOTIDE SEQUENCE</scope>
    <source>
        <strain evidence="2">CGMCC 1.12089</strain>
    </source>
</reference>
<keyword evidence="3" id="KW-1185">Reference proteome</keyword>
<dbReference type="EMBL" id="JASZYV010000001">
    <property type="protein sequence ID" value="MDM0044041.1"/>
    <property type="molecule type" value="Genomic_DNA"/>
</dbReference>
<dbReference type="Proteomes" id="UP001174908">
    <property type="component" value="Unassembled WGS sequence"/>
</dbReference>
<dbReference type="Gene3D" id="3.40.50.1820">
    <property type="entry name" value="alpha/beta hydrolase"/>
    <property type="match status" value="1"/>
</dbReference>
<dbReference type="SUPFAM" id="SSF53474">
    <property type="entry name" value="alpha/beta-Hydrolases"/>
    <property type="match status" value="1"/>
</dbReference>